<dbReference type="EMBL" id="JBDFRB010000017">
    <property type="protein sequence ID" value="MEN2745745.1"/>
    <property type="molecule type" value="Genomic_DNA"/>
</dbReference>
<dbReference type="RefSeq" id="WP_345886283.1">
    <property type="nucleotide sequence ID" value="NZ_JBDFRB010000017.1"/>
</dbReference>
<dbReference type="NCBIfam" id="NF046112">
    <property type="entry name" value="MSMEG_6209_Nter"/>
    <property type="match status" value="1"/>
</dbReference>
<sequence>MHESEADALDGVTSRLTGRFPELDDEAVASAVSEAAAQMTGPIRDYVPVLVEHNARDRLTKEAGHPPKPISSADLHQG</sequence>
<evidence type="ECO:0000256" key="1">
    <source>
        <dbReference type="SAM" id="MobiDB-lite"/>
    </source>
</evidence>
<protein>
    <recommendedName>
        <fullName evidence="4">Mutator family transposase</fullName>
    </recommendedName>
</protein>
<dbReference type="Gene3D" id="1.10.8.1060">
    <property type="entry name" value="Corynebacterium glutamicum thioredoxin-dependent arsenate reductase, N-terminal domain"/>
    <property type="match status" value="1"/>
</dbReference>
<dbReference type="Proteomes" id="UP001422074">
    <property type="component" value="Unassembled WGS sequence"/>
</dbReference>
<reference evidence="2 3" key="1">
    <citation type="submission" date="2024-05" db="EMBL/GenBank/DDBJ databases">
        <title>Sinomonas sp. nov., isolated from a waste landfill.</title>
        <authorList>
            <person name="Zhao Y."/>
        </authorList>
    </citation>
    <scope>NUCLEOTIDE SEQUENCE [LARGE SCALE GENOMIC DNA]</scope>
    <source>
        <strain evidence="2 3">CCTCC AB2014300</strain>
    </source>
</reference>
<accession>A0ABU9X5M6</accession>
<keyword evidence="3" id="KW-1185">Reference proteome</keyword>
<feature type="region of interest" description="Disordered" evidence="1">
    <location>
        <begin position="57"/>
        <end position="78"/>
    </location>
</feature>
<evidence type="ECO:0008006" key="4">
    <source>
        <dbReference type="Google" id="ProtNLM"/>
    </source>
</evidence>
<name>A0ABU9X5M6_9MICC</name>
<proteinExistence type="predicted"/>
<organism evidence="2 3">
    <name type="scientific">Sinomonas halotolerans</name>
    <dbReference type="NCBI Taxonomy" id="1644133"/>
    <lineage>
        <taxon>Bacteria</taxon>
        <taxon>Bacillati</taxon>
        <taxon>Actinomycetota</taxon>
        <taxon>Actinomycetes</taxon>
        <taxon>Micrococcales</taxon>
        <taxon>Micrococcaceae</taxon>
        <taxon>Sinomonas</taxon>
    </lineage>
</organism>
<gene>
    <name evidence="2" type="ORF">ABCQ75_14550</name>
</gene>
<comment type="caution">
    <text evidence="2">The sequence shown here is derived from an EMBL/GenBank/DDBJ whole genome shotgun (WGS) entry which is preliminary data.</text>
</comment>
<evidence type="ECO:0000313" key="2">
    <source>
        <dbReference type="EMBL" id="MEN2745745.1"/>
    </source>
</evidence>
<evidence type="ECO:0000313" key="3">
    <source>
        <dbReference type="Proteomes" id="UP001422074"/>
    </source>
</evidence>